<dbReference type="Gene3D" id="3.40.1190.20">
    <property type="match status" value="1"/>
</dbReference>
<dbReference type="Pfam" id="PF01256">
    <property type="entry name" value="Carb_kinase"/>
    <property type="match status" value="1"/>
</dbReference>
<dbReference type="EC" id="4.2.1.136" evidence="19"/>
<dbReference type="InterPro" id="IPR029056">
    <property type="entry name" value="Ribokinase-like"/>
</dbReference>
<evidence type="ECO:0000256" key="16">
    <source>
        <dbReference type="ARBA" id="ARBA00049209"/>
    </source>
</evidence>
<keyword evidence="9 18" id="KW-0630">Potassium</keyword>
<feature type="binding site" evidence="17">
    <location>
        <begin position="426"/>
        <end position="430"/>
    </location>
    <ligand>
        <name>AMP</name>
        <dbReference type="ChEBI" id="CHEBI:456215"/>
    </ligand>
</feature>
<comment type="cofactor">
    <cofactor evidence="18 19">
        <name>K(+)</name>
        <dbReference type="ChEBI" id="CHEBI:29103"/>
    </cofactor>
    <text evidence="18 19">Binds 1 potassium ion per subunit.</text>
</comment>
<dbReference type="InterPro" id="IPR030677">
    <property type="entry name" value="Nnr"/>
</dbReference>
<feature type="binding site" evidence="17">
    <location>
        <position position="454"/>
    </location>
    <ligand>
        <name>AMP</name>
        <dbReference type="ChEBI" id="CHEBI:456215"/>
    </ligand>
</feature>
<dbReference type="PANTHER" id="PTHR12592">
    <property type="entry name" value="ATP-DEPENDENT (S)-NAD(P)H-HYDRATE DEHYDRATASE FAMILY MEMBER"/>
    <property type="match status" value="1"/>
</dbReference>
<comment type="catalytic activity">
    <reaction evidence="2 18 19">
        <text>(6R)-NADPHX = (6S)-NADPHX</text>
        <dbReference type="Rhea" id="RHEA:32227"/>
        <dbReference type="ChEBI" id="CHEBI:64076"/>
        <dbReference type="ChEBI" id="CHEBI:64077"/>
        <dbReference type="EC" id="5.1.99.6"/>
    </reaction>
</comment>
<dbReference type="InterPro" id="IPR036652">
    <property type="entry name" value="YjeF_N_dom_sf"/>
</dbReference>
<gene>
    <name evidence="17" type="primary">nnrD</name>
    <name evidence="18" type="synonym">nnrE</name>
    <name evidence="22" type="ORF">H8K55_01665</name>
</gene>
<protein>
    <recommendedName>
        <fullName evidence="19">Bifunctional NAD(P)H-hydrate repair enzyme</fullName>
    </recommendedName>
    <alternativeName>
        <fullName evidence="19">Nicotinamide nucleotide repair protein</fullName>
    </alternativeName>
    <domain>
        <recommendedName>
            <fullName evidence="19">ADP-dependent (S)-NAD(P)H-hydrate dehydratase</fullName>
            <ecNumber evidence="19">4.2.1.136</ecNumber>
        </recommendedName>
        <alternativeName>
            <fullName evidence="19">ADP-dependent NAD(P)HX dehydratase</fullName>
        </alternativeName>
    </domain>
    <domain>
        <recommendedName>
            <fullName evidence="19">NAD(P)H-hydrate epimerase</fullName>
            <ecNumber evidence="19">5.1.99.6</ecNumber>
        </recommendedName>
    </domain>
</protein>
<comment type="catalytic activity">
    <reaction evidence="15 17 19">
        <text>(6S)-NADHX + ADP = AMP + phosphate + NADH + H(+)</text>
        <dbReference type="Rhea" id="RHEA:32223"/>
        <dbReference type="ChEBI" id="CHEBI:15378"/>
        <dbReference type="ChEBI" id="CHEBI:43474"/>
        <dbReference type="ChEBI" id="CHEBI:57945"/>
        <dbReference type="ChEBI" id="CHEBI:64074"/>
        <dbReference type="ChEBI" id="CHEBI:456215"/>
        <dbReference type="ChEBI" id="CHEBI:456216"/>
        <dbReference type="EC" id="4.2.1.136"/>
    </reaction>
</comment>
<feature type="domain" description="YjeF C-terminal" evidence="20">
    <location>
        <begin position="244"/>
        <end position="515"/>
    </location>
</feature>
<feature type="binding site" evidence="17">
    <location>
        <position position="455"/>
    </location>
    <ligand>
        <name>(6S)-NADPHX</name>
        <dbReference type="ChEBI" id="CHEBI:64076"/>
    </ligand>
</feature>
<dbReference type="PROSITE" id="PS51385">
    <property type="entry name" value="YJEF_N"/>
    <property type="match status" value="1"/>
</dbReference>
<keyword evidence="12 17" id="KW-0456">Lyase</keyword>
<evidence type="ECO:0000256" key="8">
    <source>
        <dbReference type="ARBA" id="ARBA00022857"/>
    </source>
</evidence>
<dbReference type="NCBIfam" id="TIGR00196">
    <property type="entry name" value="yjeF_cterm"/>
    <property type="match status" value="1"/>
</dbReference>
<keyword evidence="8 17" id="KW-0521">NADP</keyword>
<evidence type="ECO:0000256" key="6">
    <source>
        <dbReference type="ARBA" id="ARBA00022741"/>
    </source>
</evidence>
<dbReference type="NCBIfam" id="TIGR00197">
    <property type="entry name" value="yjeF_nterm"/>
    <property type="match status" value="1"/>
</dbReference>
<dbReference type="PANTHER" id="PTHR12592:SF0">
    <property type="entry name" value="ATP-DEPENDENT (S)-NAD(P)H-HYDRATE DEHYDRATASE"/>
    <property type="match status" value="1"/>
</dbReference>
<evidence type="ECO:0000256" key="19">
    <source>
        <dbReference type="PIRNR" id="PIRNR017184"/>
    </source>
</evidence>
<keyword evidence="23" id="KW-1185">Reference proteome</keyword>
<sequence length="522" mass="54989">MSVSSKAHLPAPQIASQGLYQAQQIQAIEATAKKTLPVGALMRAAGIAAAKLALSLLPKARGKVLILAGPGDNGGDALEVAHLLAEEGLEIHVLLLGTEQHYSRDARQSLHRAQHSQLRWISQAEVESLSIKHWDLVIDGLFGIGLKRPLEGAIASLITHINNNNPNHQTPILALDIPSGLNVDTGTIPGDQHKALQATHTISFIANKVGLHTAQGKDYAGQVHIDGLGLAPTIYPPAYAHLLTEKTFINSMPKRQHDSHKGTYGTVLVVGGNNGMTGAPLLAGRAALYCGAGRVHLGFLGNFNPVDHLHPELMCRSAEDSDYISAIVAIGPGLGSTDNAKLQLQRALQESTALVIDADALNLIASHEYLQELVKRRSQQDLRTIITPHPLEVARLLKTTVPQIQADRCTAAKKLVDIFQACVILKGAGSIIADADYLWINSSGNPALATAGTGDVLTGVCAALLAQGLGATHAACLAVYLHGKGADDCILEEIGPIGLTANELIPAIRSALNKLTKSGGTL</sequence>
<keyword evidence="6 17" id="KW-0547">Nucleotide-binding</keyword>
<comment type="function">
    <text evidence="18">Catalyzes the epimerization of the S- and R-forms of NAD(P)HX, a damaged form of NAD(P)H that is a result of enzymatic or heat-dependent hydration. This is a prerequisite for the S-specific NAD(P)H-hydrate dehydratase to allow the repair of both epimers of NAD(P)HX.</text>
</comment>
<name>A0ABR6Y6R2_9BURK</name>
<feature type="binding site" evidence="18">
    <location>
        <position position="179"/>
    </location>
    <ligand>
        <name>K(+)</name>
        <dbReference type="ChEBI" id="CHEBI:29103"/>
    </ligand>
</feature>
<comment type="similarity">
    <text evidence="18">Belongs to the NnrE/AIBP family.</text>
</comment>
<dbReference type="CDD" id="cd01171">
    <property type="entry name" value="YXKO-related"/>
    <property type="match status" value="1"/>
</dbReference>
<evidence type="ECO:0000256" key="13">
    <source>
        <dbReference type="ARBA" id="ARBA00023268"/>
    </source>
</evidence>
<feature type="binding site" evidence="18">
    <location>
        <begin position="143"/>
        <end position="149"/>
    </location>
    <ligand>
        <name>(6S)-NADPHX</name>
        <dbReference type="ChEBI" id="CHEBI:64076"/>
    </ligand>
</feature>
<dbReference type="PIRSF" id="PIRSF017184">
    <property type="entry name" value="Nnr"/>
    <property type="match status" value="1"/>
</dbReference>
<dbReference type="EC" id="5.1.99.6" evidence="19"/>
<comment type="function">
    <text evidence="17">Catalyzes the dehydration of the S-form of NAD(P)HX at the expense of ADP, which is converted to AMP. Together with NAD(P)HX epimerase, which catalyzes the epimerization of the S- and R-forms, the enzyme allows the repair of both epimers of NAD(P)HX, a damaged form of NAD(P)H that is a result of enzymatic or heat-dependent hydration.</text>
</comment>
<comment type="similarity">
    <text evidence="4 19">In the C-terminal section; belongs to the NnrD/CARKD family.</text>
</comment>
<dbReference type="SUPFAM" id="SSF64153">
    <property type="entry name" value="YjeF N-terminal domain-like"/>
    <property type="match status" value="1"/>
</dbReference>
<evidence type="ECO:0000256" key="11">
    <source>
        <dbReference type="ARBA" id="ARBA00023235"/>
    </source>
</evidence>
<comment type="subunit">
    <text evidence="17">Homotetramer.</text>
</comment>
<dbReference type="InterPro" id="IPR004443">
    <property type="entry name" value="YjeF_N_dom"/>
</dbReference>
<evidence type="ECO:0000256" key="12">
    <source>
        <dbReference type="ARBA" id="ARBA00023239"/>
    </source>
</evidence>
<evidence type="ECO:0000256" key="15">
    <source>
        <dbReference type="ARBA" id="ARBA00048238"/>
    </source>
</evidence>
<comment type="function">
    <text evidence="14 19">Bifunctional enzyme that catalyzes the epimerization of the S- and R-forms of NAD(P)HX and the dehydration of the S-form of NAD(P)HX at the expense of ADP, which is converted to AMP. This allows the repair of both epimers of NAD(P)HX, a damaged form of NAD(P)H that is a result of enzymatic or heat-dependent hydration.</text>
</comment>
<keyword evidence="5 18" id="KW-0479">Metal-binding</keyword>
<comment type="caution">
    <text evidence="18">Lacks conserved residue(s) required for the propagation of feature annotation.</text>
</comment>
<proteinExistence type="inferred from homology"/>
<evidence type="ECO:0000259" key="21">
    <source>
        <dbReference type="PROSITE" id="PS51385"/>
    </source>
</evidence>
<keyword evidence="7 17" id="KW-0067">ATP-binding</keyword>
<comment type="similarity">
    <text evidence="17">Belongs to the NnrD/CARKD family.</text>
</comment>
<evidence type="ECO:0000259" key="20">
    <source>
        <dbReference type="PROSITE" id="PS51383"/>
    </source>
</evidence>
<keyword evidence="10 17" id="KW-0520">NAD</keyword>
<evidence type="ECO:0000256" key="17">
    <source>
        <dbReference type="HAMAP-Rule" id="MF_01965"/>
    </source>
</evidence>
<dbReference type="HAMAP" id="MF_01966">
    <property type="entry name" value="NADHX_epimerase"/>
    <property type="match status" value="1"/>
</dbReference>
<organism evidence="22 23">
    <name type="scientific">Undibacterium flavidum</name>
    <dbReference type="NCBI Taxonomy" id="2762297"/>
    <lineage>
        <taxon>Bacteria</taxon>
        <taxon>Pseudomonadati</taxon>
        <taxon>Pseudomonadota</taxon>
        <taxon>Betaproteobacteria</taxon>
        <taxon>Burkholderiales</taxon>
        <taxon>Oxalobacteraceae</taxon>
        <taxon>Undibacterium</taxon>
    </lineage>
</organism>
<evidence type="ECO:0000256" key="10">
    <source>
        <dbReference type="ARBA" id="ARBA00023027"/>
    </source>
</evidence>
<feature type="binding site" evidence="17">
    <location>
        <position position="389"/>
    </location>
    <ligand>
        <name>(6S)-NADPHX</name>
        <dbReference type="ChEBI" id="CHEBI:64076"/>
    </ligand>
</feature>
<evidence type="ECO:0000256" key="14">
    <source>
        <dbReference type="ARBA" id="ARBA00025153"/>
    </source>
</evidence>
<keyword evidence="11 18" id="KW-0413">Isomerase</keyword>
<keyword evidence="13" id="KW-0511">Multifunctional enzyme</keyword>
<comment type="caution">
    <text evidence="22">The sequence shown here is derived from an EMBL/GenBank/DDBJ whole genome shotgun (WGS) entry which is preliminary data.</text>
</comment>
<dbReference type="HAMAP" id="MF_01965">
    <property type="entry name" value="NADHX_dehydratase"/>
    <property type="match status" value="1"/>
</dbReference>
<dbReference type="SUPFAM" id="SSF53613">
    <property type="entry name" value="Ribokinase-like"/>
    <property type="match status" value="1"/>
</dbReference>
<evidence type="ECO:0000256" key="7">
    <source>
        <dbReference type="ARBA" id="ARBA00022840"/>
    </source>
</evidence>
<dbReference type="Pfam" id="PF03853">
    <property type="entry name" value="YjeF_N"/>
    <property type="match status" value="1"/>
</dbReference>
<comment type="cofactor">
    <cofactor evidence="17">
        <name>Mg(2+)</name>
        <dbReference type="ChEBI" id="CHEBI:18420"/>
    </cofactor>
</comment>
<comment type="catalytic activity">
    <reaction evidence="16 17 19">
        <text>(6S)-NADPHX + ADP = AMP + phosphate + NADPH + H(+)</text>
        <dbReference type="Rhea" id="RHEA:32235"/>
        <dbReference type="ChEBI" id="CHEBI:15378"/>
        <dbReference type="ChEBI" id="CHEBI:43474"/>
        <dbReference type="ChEBI" id="CHEBI:57783"/>
        <dbReference type="ChEBI" id="CHEBI:64076"/>
        <dbReference type="ChEBI" id="CHEBI:456215"/>
        <dbReference type="ChEBI" id="CHEBI:456216"/>
        <dbReference type="EC" id="4.2.1.136"/>
    </reaction>
</comment>
<feature type="binding site" evidence="18">
    <location>
        <position position="139"/>
    </location>
    <ligand>
        <name>K(+)</name>
        <dbReference type="ChEBI" id="CHEBI:29103"/>
    </ligand>
</feature>
<feature type="binding site" evidence="18">
    <location>
        <begin position="72"/>
        <end position="76"/>
    </location>
    <ligand>
        <name>(6S)-NADPHX</name>
        <dbReference type="ChEBI" id="CHEBI:64076"/>
    </ligand>
</feature>
<dbReference type="RefSeq" id="WP_186940267.1">
    <property type="nucleotide sequence ID" value="NZ_JACOGA010000001.1"/>
</dbReference>
<feature type="binding site" evidence="17">
    <location>
        <position position="333"/>
    </location>
    <ligand>
        <name>(6S)-NADPHX</name>
        <dbReference type="ChEBI" id="CHEBI:64076"/>
    </ligand>
</feature>
<evidence type="ECO:0000256" key="4">
    <source>
        <dbReference type="ARBA" id="ARBA00009524"/>
    </source>
</evidence>
<evidence type="ECO:0000256" key="2">
    <source>
        <dbReference type="ARBA" id="ARBA00000909"/>
    </source>
</evidence>
<dbReference type="EMBL" id="JACOGA010000001">
    <property type="protein sequence ID" value="MBC3872280.1"/>
    <property type="molecule type" value="Genomic_DNA"/>
</dbReference>
<dbReference type="Proteomes" id="UP000624279">
    <property type="component" value="Unassembled WGS sequence"/>
</dbReference>
<evidence type="ECO:0000256" key="18">
    <source>
        <dbReference type="HAMAP-Rule" id="MF_01966"/>
    </source>
</evidence>
<feature type="domain" description="YjeF N-terminal" evidence="21">
    <location>
        <begin position="25"/>
        <end position="236"/>
    </location>
</feature>
<evidence type="ECO:0000256" key="5">
    <source>
        <dbReference type="ARBA" id="ARBA00022723"/>
    </source>
</evidence>
<comment type="catalytic activity">
    <reaction evidence="1 18 19">
        <text>(6R)-NADHX = (6S)-NADHX</text>
        <dbReference type="Rhea" id="RHEA:32215"/>
        <dbReference type="ChEBI" id="CHEBI:64074"/>
        <dbReference type="ChEBI" id="CHEBI:64075"/>
        <dbReference type="EC" id="5.1.99.6"/>
    </reaction>
</comment>
<dbReference type="Gene3D" id="3.40.50.10260">
    <property type="entry name" value="YjeF N-terminal domain"/>
    <property type="match status" value="1"/>
</dbReference>
<evidence type="ECO:0000313" key="23">
    <source>
        <dbReference type="Proteomes" id="UP000624279"/>
    </source>
</evidence>
<comment type="similarity">
    <text evidence="3 19">In the N-terminal section; belongs to the NnrE/AIBP family.</text>
</comment>
<evidence type="ECO:0000256" key="1">
    <source>
        <dbReference type="ARBA" id="ARBA00000013"/>
    </source>
</evidence>
<dbReference type="PROSITE" id="PS51383">
    <property type="entry name" value="YJEF_C_3"/>
    <property type="match status" value="1"/>
</dbReference>
<evidence type="ECO:0000256" key="9">
    <source>
        <dbReference type="ARBA" id="ARBA00022958"/>
    </source>
</evidence>
<accession>A0ABR6Y6R2</accession>
<feature type="binding site" evidence="18">
    <location>
        <position position="73"/>
    </location>
    <ligand>
        <name>K(+)</name>
        <dbReference type="ChEBI" id="CHEBI:29103"/>
    </ligand>
</feature>
<evidence type="ECO:0000256" key="3">
    <source>
        <dbReference type="ARBA" id="ARBA00006001"/>
    </source>
</evidence>
<dbReference type="InterPro" id="IPR000631">
    <property type="entry name" value="CARKD"/>
</dbReference>
<feature type="binding site" evidence="17">
    <location>
        <position position="279"/>
    </location>
    <ligand>
        <name>(6S)-NADPHX</name>
        <dbReference type="ChEBI" id="CHEBI:64076"/>
    </ligand>
</feature>
<reference evidence="22 23" key="1">
    <citation type="submission" date="2020-08" db="EMBL/GenBank/DDBJ databases">
        <title>Novel species isolated from subtropical streams in China.</title>
        <authorList>
            <person name="Lu H."/>
        </authorList>
    </citation>
    <scope>NUCLEOTIDE SEQUENCE [LARGE SCALE GENOMIC DNA]</scope>
    <source>
        <strain evidence="22 23">LX15W</strain>
    </source>
</reference>
<evidence type="ECO:0000313" key="22">
    <source>
        <dbReference type="EMBL" id="MBC3872280.1"/>
    </source>
</evidence>
<feature type="binding site" evidence="18">
    <location>
        <position position="176"/>
    </location>
    <ligand>
        <name>(6S)-NADPHX</name>
        <dbReference type="ChEBI" id="CHEBI:64076"/>
    </ligand>
</feature>